<protein>
    <submittedName>
        <fullName evidence="1">13045_t:CDS:1</fullName>
    </submittedName>
</protein>
<dbReference type="AlphaFoldDB" id="A0A9N9PIC2"/>
<name>A0A9N9PIC2_9GLOM</name>
<dbReference type="SUPFAM" id="SSF52540">
    <property type="entry name" value="P-loop containing nucleoside triphosphate hydrolases"/>
    <property type="match status" value="1"/>
</dbReference>
<accession>A0A9N9PIC2</accession>
<sequence>YIDGAILVYDISEDNGLNGMKELLCEYSSNEIPIMIIANKCDKNEHKNRDDLLKEIKYYFGEELNILGKEFLFDKTSDMEKTSASLNKILEECINRFSEFREIKGLKELTSPSNQFKSMTQYAMR</sequence>
<proteinExistence type="predicted"/>
<dbReference type="GO" id="GO:0003924">
    <property type="term" value="F:GTPase activity"/>
    <property type="evidence" value="ECO:0007669"/>
    <property type="project" value="InterPro"/>
</dbReference>
<dbReference type="Gene3D" id="3.40.50.300">
    <property type="entry name" value="P-loop containing nucleotide triphosphate hydrolases"/>
    <property type="match status" value="1"/>
</dbReference>
<dbReference type="Proteomes" id="UP000789759">
    <property type="component" value="Unassembled WGS sequence"/>
</dbReference>
<comment type="caution">
    <text evidence="1">The sequence shown here is derived from an EMBL/GenBank/DDBJ whole genome shotgun (WGS) entry which is preliminary data.</text>
</comment>
<dbReference type="Pfam" id="PF00071">
    <property type="entry name" value="Ras"/>
    <property type="match status" value="1"/>
</dbReference>
<dbReference type="EMBL" id="CAJVQA010068224">
    <property type="protein sequence ID" value="CAG8832378.1"/>
    <property type="molecule type" value="Genomic_DNA"/>
</dbReference>
<dbReference type="GO" id="GO:0005525">
    <property type="term" value="F:GTP binding"/>
    <property type="evidence" value="ECO:0007669"/>
    <property type="project" value="InterPro"/>
</dbReference>
<dbReference type="OrthoDB" id="28357at2759"/>
<feature type="non-terminal residue" evidence="1">
    <location>
        <position position="125"/>
    </location>
</feature>
<gene>
    <name evidence="1" type="ORF">CPELLU_LOCUS20834</name>
</gene>
<dbReference type="InterPro" id="IPR027417">
    <property type="entry name" value="P-loop_NTPase"/>
</dbReference>
<evidence type="ECO:0000313" key="1">
    <source>
        <dbReference type="EMBL" id="CAG8832378.1"/>
    </source>
</evidence>
<reference evidence="1" key="1">
    <citation type="submission" date="2021-06" db="EMBL/GenBank/DDBJ databases">
        <authorList>
            <person name="Kallberg Y."/>
            <person name="Tangrot J."/>
            <person name="Rosling A."/>
        </authorList>
    </citation>
    <scope>NUCLEOTIDE SEQUENCE</scope>
    <source>
        <strain evidence="1">FL966</strain>
    </source>
</reference>
<feature type="non-terminal residue" evidence="1">
    <location>
        <position position="1"/>
    </location>
</feature>
<evidence type="ECO:0000313" key="2">
    <source>
        <dbReference type="Proteomes" id="UP000789759"/>
    </source>
</evidence>
<keyword evidence="2" id="KW-1185">Reference proteome</keyword>
<organism evidence="1 2">
    <name type="scientific">Cetraspora pellucida</name>
    <dbReference type="NCBI Taxonomy" id="1433469"/>
    <lineage>
        <taxon>Eukaryota</taxon>
        <taxon>Fungi</taxon>
        <taxon>Fungi incertae sedis</taxon>
        <taxon>Mucoromycota</taxon>
        <taxon>Glomeromycotina</taxon>
        <taxon>Glomeromycetes</taxon>
        <taxon>Diversisporales</taxon>
        <taxon>Gigasporaceae</taxon>
        <taxon>Cetraspora</taxon>
    </lineage>
</organism>
<dbReference type="InterPro" id="IPR001806">
    <property type="entry name" value="Small_GTPase"/>
</dbReference>